<comment type="caution">
    <text evidence="5">The sequence shown here is derived from an EMBL/GenBank/DDBJ whole genome shotgun (WGS) entry which is preliminary data.</text>
</comment>
<evidence type="ECO:0000256" key="1">
    <source>
        <dbReference type="ARBA" id="ARBA00023015"/>
    </source>
</evidence>
<dbReference type="InterPro" id="IPR000843">
    <property type="entry name" value="HTH_LacI"/>
</dbReference>
<keyword evidence="1" id="KW-0805">Transcription regulation</keyword>
<dbReference type="PROSITE" id="PS00356">
    <property type="entry name" value="HTH_LACI_1"/>
    <property type="match status" value="1"/>
</dbReference>
<protein>
    <submittedName>
        <fullName evidence="5">LacI family DNA-binding transcriptional regulator</fullName>
    </submittedName>
</protein>
<evidence type="ECO:0000256" key="2">
    <source>
        <dbReference type="ARBA" id="ARBA00023125"/>
    </source>
</evidence>
<dbReference type="CDD" id="cd01575">
    <property type="entry name" value="PBP1_GntR"/>
    <property type="match status" value="1"/>
</dbReference>
<dbReference type="SUPFAM" id="SSF47413">
    <property type="entry name" value="lambda repressor-like DNA-binding domains"/>
    <property type="match status" value="1"/>
</dbReference>
<dbReference type="PANTHER" id="PTHR30146">
    <property type="entry name" value="LACI-RELATED TRANSCRIPTIONAL REPRESSOR"/>
    <property type="match status" value="1"/>
</dbReference>
<accession>A0ABW3ZH59</accession>
<dbReference type="Gene3D" id="1.10.260.40">
    <property type="entry name" value="lambda repressor-like DNA-binding domains"/>
    <property type="match status" value="1"/>
</dbReference>
<dbReference type="Gene3D" id="3.40.50.2300">
    <property type="match status" value="2"/>
</dbReference>
<gene>
    <name evidence="5" type="ORF">ACFQ4E_08420</name>
</gene>
<evidence type="ECO:0000256" key="3">
    <source>
        <dbReference type="ARBA" id="ARBA00023163"/>
    </source>
</evidence>
<dbReference type="Pfam" id="PF13377">
    <property type="entry name" value="Peripla_BP_3"/>
    <property type="match status" value="1"/>
</dbReference>
<feature type="domain" description="HTH lacI-type" evidence="4">
    <location>
        <begin position="7"/>
        <end position="61"/>
    </location>
</feature>
<dbReference type="GO" id="GO:0003677">
    <property type="term" value="F:DNA binding"/>
    <property type="evidence" value="ECO:0007669"/>
    <property type="project" value="UniProtKB-KW"/>
</dbReference>
<evidence type="ECO:0000313" key="5">
    <source>
        <dbReference type="EMBL" id="MFD1342439.1"/>
    </source>
</evidence>
<dbReference type="RefSeq" id="WP_386802501.1">
    <property type="nucleotide sequence ID" value="NZ_JBHTMU010000011.1"/>
</dbReference>
<dbReference type="InterPro" id="IPR046335">
    <property type="entry name" value="LacI/GalR-like_sensor"/>
</dbReference>
<keyword evidence="2 5" id="KW-0238">DNA-binding</keyword>
<keyword evidence="6" id="KW-1185">Reference proteome</keyword>
<reference evidence="6" key="1">
    <citation type="journal article" date="2019" name="Int. J. Syst. Evol. Microbiol.">
        <title>The Global Catalogue of Microorganisms (GCM) 10K type strain sequencing project: providing services to taxonomists for standard genome sequencing and annotation.</title>
        <authorList>
            <consortium name="The Broad Institute Genomics Platform"/>
            <consortium name="The Broad Institute Genome Sequencing Center for Infectious Disease"/>
            <person name="Wu L."/>
            <person name="Ma J."/>
        </authorList>
    </citation>
    <scope>NUCLEOTIDE SEQUENCE [LARGE SCALE GENOMIC DNA]</scope>
    <source>
        <strain evidence="6">CCUG 62953</strain>
    </source>
</reference>
<sequence length="339" mass="36579">MIRKKRTTLDDVATLAGVSAITVSRAIRHPEMVSEKVRAQVESAISELGYVPNPAARMLATGRSNMIGVVVPSVTNNVFSDVLRGIYEIAGIADFDIQLANTRYSPALEDKALRLFAAQKPAGLIVAGIDQSEVSRDILANIDCPVVQIMETGPDPAGFCIGLSHFDAAHAGTRHLIEQGYTRLGFLGARMDPRTQRRFAGFRAAAEEAGAYSEQRVVTTPEASSVTKGAALLADLLAQEPTVDAIFCNNDDLALGALFEAQRRRIRVPDQLGICGFNDLEMMAAAEPPITSVRTYRQDMGLRAMQTILSCVDNGPVTPTTIDLGYEVMARQSTARQRG</sequence>
<organism evidence="5 6">
    <name type="scientific">Litorisediminicola beolgyonensis</name>
    <dbReference type="NCBI Taxonomy" id="1173614"/>
    <lineage>
        <taxon>Bacteria</taxon>
        <taxon>Pseudomonadati</taxon>
        <taxon>Pseudomonadota</taxon>
        <taxon>Alphaproteobacteria</taxon>
        <taxon>Rhodobacterales</taxon>
        <taxon>Paracoccaceae</taxon>
        <taxon>Litorisediminicola</taxon>
    </lineage>
</organism>
<evidence type="ECO:0000313" key="6">
    <source>
        <dbReference type="Proteomes" id="UP001597135"/>
    </source>
</evidence>
<dbReference type="InterPro" id="IPR028082">
    <property type="entry name" value="Peripla_BP_I"/>
</dbReference>
<name>A0ABW3ZH59_9RHOB</name>
<dbReference type="Pfam" id="PF00356">
    <property type="entry name" value="LacI"/>
    <property type="match status" value="1"/>
</dbReference>
<keyword evidence="3" id="KW-0804">Transcription</keyword>
<dbReference type="EMBL" id="JBHTMU010000011">
    <property type="protein sequence ID" value="MFD1342439.1"/>
    <property type="molecule type" value="Genomic_DNA"/>
</dbReference>
<dbReference type="Proteomes" id="UP001597135">
    <property type="component" value="Unassembled WGS sequence"/>
</dbReference>
<proteinExistence type="predicted"/>
<dbReference type="PANTHER" id="PTHR30146:SF2">
    <property type="entry name" value="HTH-TYPE TRANSCRIPTIONAL REGULATOR GNTR"/>
    <property type="match status" value="1"/>
</dbReference>
<dbReference type="InterPro" id="IPR010982">
    <property type="entry name" value="Lambda_DNA-bd_dom_sf"/>
</dbReference>
<dbReference type="SMART" id="SM00354">
    <property type="entry name" value="HTH_LACI"/>
    <property type="match status" value="1"/>
</dbReference>
<evidence type="ECO:0000259" key="4">
    <source>
        <dbReference type="PROSITE" id="PS50932"/>
    </source>
</evidence>
<dbReference type="PROSITE" id="PS50932">
    <property type="entry name" value="HTH_LACI_2"/>
    <property type="match status" value="1"/>
</dbReference>
<dbReference type="SUPFAM" id="SSF53822">
    <property type="entry name" value="Periplasmic binding protein-like I"/>
    <property type="match status" value="1"/>
</dbReference>
<dbReference type="CDD" id="cd01392">
    <property type="entry name" value="HTH_LacI"/>
    <property type="match status" value="1"/>
</dbReference>